<name>A0A840I2C3_9PROT</name>
<organism evidence="3 4">
    <name type="scientific">Parvularcula dongshanensis</name>
    <dbReference type="NCBI Taxonomy" id="1173995"/>
    <lineage>
        <taxon>Bacteria</taxon>
        <taxon>Pseudomonadati</taxon>
        <taxon>Pseudomonadota</taxon>
        <taxon>Alphaproteobacteria</taxon>
        <taxon>Parvularculales</taxon>
        <taxon>Parvularculaceae</taxon>
        <taxon>Parvularcula</taxon>
    </lineage>
</organism>
<dbReference type="RefSeq" id="WP_183816254.1">
    <property type="nucleotide sequence ID" value="NZ_JACHOB010000001.1"/>
</dbReference>
<dbReference type="NCBIfam" id="NF047637">
    <property type="entry name" value="lipo_CC0125"/>
    <property type="match status" value="1"/>
</dbReference>
<feature type="chain" id="PRO_5032853991" description="DUF4136 domain-containing protein" evidence="2">
    <location>
        <begin position="20"/>
        <end position="153"/>
    </location>
</feature>
<evidence type="ECO:0008006" key="5">
    <source>
        <dbReference type="Google" id="ProtNLM"/>
    </source>
</evidence>
<reference evidence="3 4" key="1">
    <citation type="submission" date="2020-08" db="EMBL/GenBank/DDBJ databases">
        <title>Genomic Encyclopedia of Type Strains, Phase IV (KMG-IV): sequencing the most valuable type-strain genomes for metagenomic binning, comparative biology and taxonomic classification.</title>
        <authorList>
            <person name="Goeker M."/>
        </authorList>
    </citation>
    <scope>NUCLEOTIDE SEQUENCE [LARGE SCALE GENOMIC DNA]</scope>
    <source>
        <strain evidence="3 4">DSM 102850</strain>
    </source>
</reference>
<gene>
    <name evidence="3" type="ORF">GGQ59_000933</name>
</gene>
<keyword evidence="4" id="KW-1185">Reference proteome</keyword>
<protein>
    <recommendedName>
        <fullName evidence="5">DUF4136 domain-containing protein</fullName>
    </recommendedName>
</protein>
<dbReference type="Proteomes" id="UP000563524">
    <property type="component" value="Unassembled WGS sequence"/>
</dbReference>
<evidence type="ECO:0000313" key="4">
    <source>
        <dbReference type="Proteomes" id="UP000563524"/>
    </source>
</evidence>
<proteinExistence type="predicted"/>
<feature type="region of interest" description="Disordered" evidence="1">
    <location>
        <begin position="129"/>
        <end position="153"/>
    </location>
</feature>
<keyword evidence="2" id="KW-0732">Signal</keyword>
<accession>A0A840I2C3</accession>
<comment type="caution">
    <text evidence="3">The sequence shown here is derived from an EMBL/GenBank/DDBJ whole genome shotgun (WGS) entry which is preliminary data.</text>
</comment>
<evidence type="ECO:0000256" key="1">
    <source>
        <dbReference type="SAM" id="MobiDB-lite"/>
    </source>
</evidence>
<dbReference type="AlphaFoldDB" id="A0A840I2C3"/>
<evidence type="ECO:0000256" key="2">
    <source>
        <dbReference type="SAM" id="SignalP"/>
    </source>
</evidence>
<evidence type="ECO:0000313" key="3">
    <source>
        <dbReference type="EMBL" id="MBB4658433.1"/>
    </source>
</evidence>
<sequence>MRPSRLLPVLLLAACASGAAYGPASSPSALGYREQPIEAGRYRVVYRGKSLQVAEDGALRRAAELALADGYDWFTVVSRAAESEGGYRSGPSIGLGAGKGGRSSGVGLGVQLPLGGGGSSETAVSLEVVMGRGERPSDPQTYDANSVASTLQG</sequence>
<feature type="signal peptide" evidence="2">
    <location>
        <begin position="1"/>
        <end position="19"/>
    </location>
</feature>
<feature type="compositionally biased region" description="Polar residues" evidence="1">
    <location>
        <begin position="138"/>
        <end position="153"/>
    </location>
</feature>
<dbReference type="EMBL" id="JACHOB010000001">
    <property type="protein sequence ID" value="MBB4658433.1"/>
    <property type="molecule type" value="Genomic_DNA"/>
</dbReference>